<dbReference type="Proteomes" id="UP000321154">
    <property type="component" value="Unassembled WGS sequence"/>
</dbReference>
<evidence type="ECO:0000256" key="3">
    <source>
        <dbReference type="ARBA" id="ARBA00022679"/>
    </source>
</evidence>
<dbReference type="PANTHER" id="PTHR43867:SF2">
    <property type="entry name" value="CELLULOSE SYNTHASE CATALYTIC SUBUNIT A [UDP-FORMING]"/>
    <property type="match status" value="1"/>
</dbReference>
<protein>
    <submittedName>
        <fullName evidence="10">Cellulose synthase/poly-beta-1,6-N-acetylglucosamine synthase-like glycosyltransferase</fullName>
    </submittedName>
    <submittedName>
        <fullName evidence="9">Glycosyl transferase</fullName>
    </submittedName>
</protein>
<dbReference type="OrthoDB" id="7431422at2"/>
<name>A0A7W3JKT0_9MICO</name>
<keyword evidence="3 10" id="KW-0808">Transferase</keyword>
<gene>
    <name evidence="10" type="ORF">FB463_002994</name>
    <name evidence="9" type="ORF">FFA01_08230</name>
</gene>
<evidence type="ECO:0000256" key="2">
    <source>
        <dbReference type="ARBA" id="ARBA00022676"/>
    </source>
</evidence>
<dbReference type="GO" id="GO:0016020">
    <property type="term" value="C:membrane"/>
    <property type="evidence" value="ECO:0007669"/>
    <property type="project" value="UniProtKB-SubCell"/>
</dbReference>
<dbReference type="InterPro" id="IPR037257">
    <property type="entry name" value="T2SS_E_N_sf"/>
</dbReference>
<dbReference type="Pfam" id="PF13632">
    <property type="entry name" value="Glyco_trans_2_3"/>
    <property type="match status" value="1"/>
</dbReference>
<feature type="domain" description="Glycosyltransferase 2-like" evidence="8">
    <location>
        <begin position="338"/>
        <end position="551"/>
    </location>
</feature>
<comment type="subcellular location">
    <subcellularLocation>
        <location evidence="1">Membrane</location>
        <topology evidence="1">Multi-pass membrane protein</topology>
    </subcellularLocation>
</comment>
<evidence type="ECO:0000256" key="5">
    <source>
        <dbReference type="ARBA" id="ARBA00022989"/>
    </source>
</evidence>
<dbReference type="InterPro" id="IPR001173">
    <property type="entry name" value="Glyco_trans_2-like"/>
</dbReference>
<dbReference type="InterPro" id="IPR050321">
    <property type="entry name" value="Glycosyltr_2/OpgH_subfam"/>
</dbReference>
<dbReference type="Proteomes" id="UP000522688">
    <property type="component" value="Unassembled WGS sequence"/>
</dbReference>
<keyword evidence="11" id="KW-1185">Reference proteome</keyword>
<dbReference type="SUPFAM" id="SSF160246">
    <property type="entry name" value="EspE N-terminal domain-like"/>
    <property type="match status" value="1"/>
</dbReference>
<evidence type="ECO:0000256" key="1">
    <source>
        <dbReference type="ARBA" id="ARBA00004141"/>
    </source>
</evidence>
<dbReference type="AlphaFoldDB" id="A0A7W3JKT0"/>
<dbReference type="SUPFAM" id="SSF53448">
    <property type="entry name" value="Nucleotide-diphospho-sugar transferases"/>
    <property type="match status" value="1"/>
</dbReference>
<keyword evidence="6 7" id="KW-0472">Membrane</keyword>
<proteinExistence type="predicted"/>
<evidence type="ECO:0000313" key="12">
    <source>
        <dbReference type="Proteomes" id="UP000522688"/>
    </source>
</evidence>
<evidence type="ECO:0000313" key="10">
    <source>
        <dbReference type="EMBL" id="MBA8814719.1"/>
    </source>
</evidence>
<dbReference type="CDD" id="cd06427">
    <property type="entry name" value="CESA_like_2"/>
    <property type="match status" value="1"/>
</dbReference>
<feature type="transmembrane region" description="Helical" evidence="7">
    <location>
        <begin position="181"/>
        <end position="199"/>
    </location>
</feature>
<accession>A0A7W3JKT0</accession>
<keyword evidence="2" id="KW-0328">Glycosyltransferase</keyword>
<comment type="caution">
    <text evidence="10">The sequence shown here is derived from an EMBL/GenBank/DDBJ whole genome shotgun (WGS) entry which is preliminary data.</text>
</comment>
<dbReference type="Gene3D" id="3.90.550.10">
    <property type="entry name" value="Spore Coat Polysaccharide Biosynthesis Protein SpsA, Chain A"/>
    <property type="match status" value="1"/>
</dbReference>
<dbReference type="EMBL" id="BJUV01000006">
    <property type="protein sequence ID" value="GEK82514.1"/>
    <property type="molecule type" value="Genomic_DNA"/>
</dbReference>
<organism evidence="10 12">
    <name type="scientific">Frigoribacterium faeni</name>
    <dbReference type="NCBI Taxonomy" id="145483"/>
    <lineage>
        <taxon>Bacteria</taxon>
        <taxon>Bacillati</taxon>
        <taxon>Actinomycetota</taxon>
        <taxon>Actinomycetes</taxon>
        <taxon>Micrococcales</taxon>
        <taxon>Microbacteriaceae</taxon>
        <taxon>Frigoribacterium</taxon>
    </lineage>
</organism>
<dbReference type="InterPro" id="IPR029044">
    <property type="entry name" value="Nucleotide-diphossugar_trans"/>
</dbReference>
<evidence type="ECO:0000313" key="9">
    <source>
        <dbReference type="EMBL" id="GEK82514.1"/>
    </source>
</evidence>
<dbReference type="RefSeq" id="WP_146853294.1">
    <property type="nucleotide sequence ID" value="NZ_BAAAHR010000003.1"/>
</dbReference>
<evidence type="ECO:0000259" key="8">
    <source>
        <dbReference type="Pfam" id="PF13632"/>
    </source>
</evidence>
<dbReference type="GO" id="GO:0016757">
    <property type="term" value="F:glycosyltransferase activity"/>
    <property type="evidence" value="ECO:0007669"/>
    <property type="project" value="UniProtKB-KW"/>
</dbReference>
<feature type="transmembrane region" description="Helical" evidence="7">
    <location>
        <begin position="498"/>
        <end position="524"/>
    </location>
</feature>
<evidence type="ECO:0000256" key="6">
    <source>
        <dbReference type="ARBA" id="ARBA00023136"/>
    </source>
</evidence>
<keyword evidence="5 7" id="KW-1133">Transmembrane helix</keyword>
<keyword evidence="4 7" id="KW-0812">Transmembrane</keyword>
<evidence type="ECO:0000256" key="4">
    <source>
        <dbReference type="ARBA" id="ARBA00022692"/>
    </source>
</evidence>
<evidence type="ECO:0000256" key="7">
    <source>
        <dbReference type="SAM" id="Phobius"/>
    </source>
</evidence>
<evidence type="ECO:0000313" key="11">
    <source>
        <dbReference type="Proteomes" id="UP000321154"/>
    </source>
</evidence>
<feature type="transmembrane region" description="Helical" evidence="7">
    <location>
        <begin position="544"/>
        <end position="564"/>
    </location>
</feature>
<sequence>MTLDPTRLATGDSDYTDLLLASGIATEGEIEEALLAAARTGSGLDEMLVQLGVVDALELQRLVARSWGLDIVDTATVHFDADLVRAGSGQRYIAEDWMPVHRRRDGSIIVASARRPSPDWQADLEEELDARVEFRVASTWGIKDATLRIFDDIVADSAANDLYRANPALSARVVFSRGQKVGGAVLAACLVALGVLWPAGLASGVIAIASVVFLLGTGFKFVVAMRGARFDVVERISDAEVADLDDADLPKYTVLVPVFREANIVAQLIDNLGGLDYPLEKLEVLILIEEEDHATRDAIAAADPPAHFHVVTVPKGHPQTKPRACNVGLYLASGDFLVIYDAEDTPDPDQLKKAVIAFGRGGERTVCVQASLNYFNATENALTRMFTLEYSYWFDYMLAGLDHADLPIPLGGTSNHFRTDALVRLGGWDPYNVTEDADLGIRASALGYRVGVINSTTMEEANTSIPNFVRQRSRWIKGYMQTTLVHARRPLQLIREIGIVRFASFALLIGGTPATFLGVLPSYIGTVVALVLPSAWLSALFPPWVLWICLFNFVIGNGIMVYLSMMGPYKRGTFHLIHWALLNPVYWILHSVASYKALAQLLTRPHYWEKTEHGLTTRTS</sequence>
<dbReference type="PANTHER" id="PTHR43867">
    <property type="entry name" value="CELLULOSE SYNTHASE CATALYTIC SUBUNIT A [UDP-FORMING]"/>
    <property type="match status" value="1"/>
</dbReference>
<dbReference type="EMBL" id="JACGWW010000007">
    <property type="protein sequence ID" value="MBA8814719.1"/>
    <property type="molecule type" value="Genomic_DNA"/>
</dbReference>
<reference evidence="10 12" key="2">
    <citation type="submission" date="2020-07" db="EMBL/GenBank/DDBJ databases">
        <title>Sequencing the genomes of 1000 actinobacteria strains.</title>
        <authorList>
            <person name="Klenk H.-P."/>
        </authorList>
    </citation>
    <scope>NUCLEOTIDE SEQUENCE [LARGE SCALE GENOMIC DNA]</scope>
    <source>
        <strain evidence="10 12">DSM 10309</strain>
    </source>
</reference>
<reference evidence="9 11" key="1">
    <citation type="submission" date="2019-07" db="EMBL/GenBank/DDBJ databases">
        <title>Whole genome shotgun sequence of Frigoribacterium faeni NBRC 103066.</title>
        <authorList>
            <person name="Hosoyama A."/>
            <person name="Uohara A."/>
            <person name="Ohji S."/>
            <person name="Ichikawa N."/>
        </authorList>
    </citation>
    <scope>NUCLEOTIDE SEQUENCE [LARGE SCALE GENOMIC DNA]</scope>
    <source>
        <strain evidence="9 11">NBRC 103066</strain>
    </source>
</reference>
<feature type="transmembrane region" description="Helical" evidence="7">
    <location>
        <begin position="205"/>
        <end position="225"/>
    </location>
</feature>